<dbReference type="EMBL" id="CAJPIZ010017419">
    <property type="protein sequence ID" value="CAG2116099.1"/>
    <property type="molecule type" value="Genomic_DNA"/>
</dbReference>
<name>A0A7R9L5W9_9ACAR</name>
<dbReference type="InterPro" id="IPR002347">
    <property type="entry name" value="SDR_fam"/>
</dbReference>
<dbReference type="SUPFAM" id="SSF51735">
    <property type="entry name" value="NAD(P)-binding Rossmann-fold domains"/>
    <property type="match status" value="1"/>
</dbReference>
<dbReference type="InterPro" id="IPR036291">
    <property type="entry name" value="NAD(P)-bd_dom_sf"/>
</dbReference>
<dbReference type="Proteomes" id="UP000759131">
    <property type="component" value="Unassembled WGS sequence"/>
</dbReference>
<dbReference type="PANTHER" id="PTHR43975">
    <property type="entry name" value="ZGC:101858"/>
    <property type="match status" value="1"/>
</dbReference>
<reference evidence="2" key="1">
    <citation type="submission" date="2020-11" db="EMBL/GenBank/DDBJ databases">
        <authorList>
            <person name="Tran Van P."/>
        </authorList>
    </citation>
    <scope>NUCLEOTIDE SEQUENCE</scope>
</reference>
<dbReference type="PANTHER" id="PTHR43975:SF2">
    <property type="entry name" value="EG:BACR7A4.14 PROTEIN-RELATED"/>
    <property type="match status" value="1"/>
</dbReference>
<organism evidence="2">
    <name type="scientific">Medioppia subpectinata</name>
    <dbReference type="NCBI Taxonomy" id="1979941"/>
    <lineage>
        <taxon>Eukaryota</taxon>
        <taxon>Metazoa</taxon>
        <taxon>Ecdysozoa</taxon>
        <taxon>Arthropoda</taxon>
        <taxon>Chelicerata</taxon>
        <taxon>Arachnida</taxon>
        <taxon>Acari</taxon>
        <taxon>Acariformes</taxon>
        <taxon>Sarcoptiformes</taxon>
        <taxon>Oribatida</taxon>
        <taxon>Brachypylina</taxon>
        <taxon>Oppioidea</taxon>
        <taxon>Oppiidae</taxon>
        <taxon>Medioppia</taxon>
    </lineage>
</organism>
<keyword evidence="1" id="KW-0472">Membrane</keyword>
<accession>A0A7R9L5W9</accession>
<keyword evidence="3" id="KW-1185">Reference proteome</keyword>
<feature type="transmembrane region" description="Helical" evidence="1">
    <location>
        <begin position="79"/>
        <end position="97"/>
    </location>
</feature>
<evidence type="ECO:0000256" key="1">
    <source>
        <dbReference type="SAM" id="Phobius"/>
    </source>
</evidence>
<evidence type="ECO:0000313" key="2">
    <source>
        <dbReference type="EMBL" id="CAD7635669.1"/>
    </source>
</evidence>
<gene>
    <name evidence="2" type="ORF">OSB1V03_LOCUS16060</name>
</gene>
<proteinExistence type="predicted"/>
<dbReference type="EMBL" id="OC871994">
    <property type="protein sequence ID" value="CAD7635669.1"/>
    <property type="molecule type" value="Genomic_DNA"/>
</dbReference>
<dbReference type="Gene3D" id="3.40.50.720">
    <property type="entry name" value="NAD(P)-binding Rossmann-like Domain"/>
    <property type="match status" value="1"/>
</dbReference>
<dbReference type="AlphaFoldDB" id="A0A7R9L5W9"/>
<keyword evidence="1" id="KW-1133">Transmembrane helix</keyword>
<protein>
    <submittedName>
        <fullName evidence="2">Uncharacterized protein</fullName>
    </submittedName>
</protein>
<dbReference type="OrthoDB" id="7407672at2759"/>
<keyword evidence="1" id="KW-0812">Transmembrane</keyword>
<sequence>MSIKLNFTGKVVLITGSSSGIGAATAVQFAQSGASVVVTARRADKLAEVGEQCLIVLPKASKALEMTADVTKPEDMRRLLLFNIAMDLTYILIILIHY</sequence>
<evidence type="ECO:0000313" key="3">
    <source>
        <dbReference type="Proteomes" id="UP000759131"/>
    </source>
</evidence>
<dbReference type="Pfam" id="PF00106">
    <property type="entry name" value="adh_short"/>
    <property type="match status" value="1"/>
</dbReference>